<dbReference type="RefSeq" id="WP_200556803.1">
    <property type="nucleotide sequence ID" value="NZ_JAEPES010000004.1"/>
</dbReference>
<gene>
    <name evidence="1" type="ORF">IV501_13315</name>
</gene>
<reference evidence="1" key="1">
    <citation type="submission" date="2021-01" db="EMBL/GenBank/DDBJ databases">
        <title>Lacisediminihabitans sp. nov. strain G11-30, isolated from Antarctic Soil.</title>
        <authorList>
            <person name="Li J."/>
        </authorList>
    </citation>
    <scope>NUCLEOTIDE SEQUENCE</scope>
    <source>
        <strain evidence="1">G11-30</strain>
    </source>
</reference>
<dbReference type="EMBL" id="JAEPES010000004">
    <property type="protein sequence ID" value="MBK4348616.1"/>
    <property type="molecule type" value="Genomic_DNA"/>
</dbReference>
<protein>
    <submittedName>
        <fullName evidence="1">Uncharacterized protein</fullName>
    </submittedName>
</protein>
<proteinExistence type="predicted"/>
<accession>A0A934W461</accession>
<sequence>MSIGPRISLLRFSSRHAPALEPWQEHCRRVIGGPAPTYGLPTDVAVPSIVVWQLLSLNNRILARSALLYPGVDNAEERVERLVAASARIETHLVSNETRNLFGWFASISGVPVMTASRWFVTERDRRNSLELAVASLAVATVQPGTRSVRPERGRR</sequence>
<name>A0A934W461_9MICO</name>
<dbReference type="Proteomes" id="UP000636458">
    <property type="component" value="Unassembled WGS sequence"/>
</dbReference>
<comment type="caution">
    <text evidence="1">The sequence shown here is derived from an EMBL/GenBank/DDBJ whole genome shotgun (WGS) entry which is preliminary data.</text>
</comment>
<evidence type="ECO:0000313" key="1">
    <source>
        <dbReference type="EMBL" id="MBK4348616.1"/>
    </source>
</evidence>
<keyword evidence="2" id="KW-1185">Reference proteome</keyword>
<organism evidence="1 2">
    <name type="scientific">Lacisediminihabitans changchengi</name>
    <dbReference type="NCBI Taxonomy" id="2787634"/>
    <lineage>
        <taxon>Bacteria</taxon>
        <taxon>Bacillati</taxon>
        <taxon>Actinomycetota</taxon>
        <taxon>Actinomycetes</taxon>
        <taxon>Micrococcales</taxon>
        <taxon>Microbacteriaceae</taxon>
        <taxon>Lacisediminihabitans</taxon>
    </lineage>
</organism>
<evidence type="ECO:0000313" key="2">
    <source>
        <dbReference type="Proteomes" id="UP000636458"/>
    </source>
</evidence>
<dbReference type="AlphaFoldDB" id="A0A934W461"/>